<evidence type="ECO:0000313" key="8">
    <source>
        <dbReference type="EMBL" id="MBC8532696.1"/>
    </source>
</evidence>
<dbReference type="PANTHER" id="PTHR43197:SF1">
    <property type="entry name" value="UTP--GLUCOSE-1-PHOSPHATE URIDYLYLTRANSFERASE"/>
    <property type="match status" value="1"/>
</dbReference>
<dbReference type="CDD" id="cd02541">
    <property type="entry name" value="UGPase_prokaryotic"/>
    <property type="match status" value="1"/>
</dbReference>
<accession>A0A926D6R6</accession>
<comment type="similarity">
    <text evidence="1 6">Belongs to the UDPGP type 2 family.</text>
</comment>
<evidence type="ECO:0000256" key="3">
    <source>
        <dbReference type="ARBA" id="ARBA00022679"/>
    </source>
</evidence>
<dbReference type="AlphaFoldDB" id="A0A926D6R6"/>
<dbReference type="RefSeq" id="WP_249317915.1">
    <property type="nucleotide sequence ID" value="NZ_JACRSN010000002.1"/>
</dbReference>
<evidence type="ECO:0000313" key="9">
    <source>
        <dbReference type="Proteomes" id="UP000651482"/>
    </source>
</evidence>
<dbReference type="EMBL" id="JACRSN010000002">
    <property type="protein sequence ID" value="MBC8532696.1"/>
    <property type="molecule type" value="Genomic_DNA"/>
</dbReference>
<evidence type="ECO:0000256" key="4">
    <source>
        <dbReference type="ARBA" id="ARBA00022695"/>
    </source>
</evidence>
<name>A0A926D6R6_9FIRM</name>
<evidence type="ECO:0000256" key="5">
    <source>
        <dbReference type="ARBA" id="ARBA00048128"/>
    </source>
</evidence>
<dbReference type="Gene3D" id="3.90.550.10">
    <property type="entry name" value="Spore Coat Polysaccharide Biosynthesis Protein SpsA, Chain A"/>
    <property type="match status" value="1"/>
</dbReference>
<sequence>MKKITKAIIPAAGLGTRVLPATKTMPKEMLPIVDKPAIQYIVEEAAASGITDILIITSRGKGLIEDHFDRTPELEEHLMAGGPEKAEMLEDIIRISNLANICFIRQKEIRGLGHAVNCARSFVGDEPFAVLYGDDVILSKTPVCGQLMKAYEEFGLGVVGVKEVSEKAIQKYSSLKVSPIHGNYYKCTDMVEKPKPEQILSLFSILGRCILPPKIFQILDETKPGAAGEIQLTDAMKTLSRTDGMIAVDFEGRRYDMGNKLGIMQASVETALAHPQISADFRNYLKELVKNL</sequence>
<dbReference type="Pfam" id="PF00483">
    <property type="entry name" value="NTP_transferase"/>
    <property type="match status" value="1"/>
</dbReference>
<dbReference type="NCBIfam" id="TIGR01099">
    <property type="entry name" value="galU"/>
    <property type="match status" value="1"/>
</dbReference>
<evidence type="ECO:0000256" key="2">
    <source>
        <dbReference type="ARBA" id="ARBA00012415"/>
    </source>
</evidence>
<dbReference type="SUPFAM" id="SSF53448">
    <property type="entry name" value="Nucleotide-diphospho-sugar transferases"/>
    <property type="match status" value="1"/>
</dbReference>
<proteinExistence type="inferred from homology"/>
<organism evidence="8 9">
    <name type="scientific">Yeguia hominis</name>
    <dbReference type="NCBI Taxonomy" id="2763662"/>
    <lineage>
        <taxon>Bacteria</taxon>
        <taxon>Bacillati</taxon>
        <taxon>Bacillota</taxon>
        <taxon>Clostridia</taxon>
        <taxon>Eubacteriales</taxon>
        <taxon>Yeguiaceae</taxon>
        <taxon>Yeguia</taxon>
    </lineage>
</organism>
<keyword evidence="4 6" id="KW-0548">Nucleotidyltransferase</keyword>
<keyword evidence="9" id="KW-1185">Reference proteome</keyword>
<evidence type="ECO:0000259" key="7">
    <source>
        <dbReference type="Pfam" id="PF00483"/>
    </source>
</evidence>
<comment type="catalytic activity">
    <reaction evidence="5 6">
        <text>alpha-D-glucose 1-phosphate + UTP + H(+) = UDP-alpha-D-glucose + diphosphate</text>
        <dbReference type="Rhea" id="RHEA:19889"/>
        <dbReference type="ChEBI" id="CHEBI:15378"/>
        <dbReference type="ChEBI" id="CHEBI:33019"/>
        <dbReference type="ChEBI" id="CHEBI:46398"/>
        <dbReference type="ChEBI" id="CHEBI:58601"/>
        <dbReference type="ChEBI" id="CHEBI:58885"/>
        <dbReference type="EC" id="2.7.7.9"/>
    </reaction>
</comment>
<keyword evidence="3 6" id="KW-0808">Transferase</keyword>
<dbReference type="EC" id="2.7.7.9" evidence="2 6"/>
<reference evidence="8" key="1">
    <citation type="submission" date="2020-08" db="EMBL/GenBank/DDBJ databases">
        <title>Genome public.</title>
        <authorList>
            <person name="Liu C."/>
            <person name="Sun Q."/>
        </authorList>
    </citation>
    <scope>NUCLEOTIDE SEQUENCE</scope>
    <source>
        <strain evidence="8">NSJ-40</strain>
    </source>
</reference>
<dbReference type="InterPro" id="IPR005835">
    <property type="entry name" value="NTP_transferase_dom"/>
</dbReference>
<dbReference type="InterPro" id="IPR005771">
    <property type="entry name" value="GalU_uridylyltTrfase_bac/arc"/>
</dbReference>
<evidence type="ECO:0000256" key="6">
    <source>
        <dbReference type="RuleBase" id="RU361259"/>
    </source>
</evidence>
<feature type="domain" description="Nucleotidyl transferase" evidence="7">
    <location>
        <begin position="6"/>
        <end position="269"/>
    </location>
</feature>
<dbReference type="InterPro" id="IPR029044">
    <property type="entry name" value="Nucleotide-diphossugar_trans"/>
</dbReference>
<dbReference type="Proteomes" id="UP000651482">
    <property type="component" value="Unassembled WGS sequence"/>
</dbReference>
<dbReference type="GO" id="GO:0006011">
    <property type="term" value="P:UDP-alpha-D-glucose metabolic process"/>
    <property type="evidence" value="ECO:0007669"/>
    <property type="project" value="InterPro"/>
</dbReference>
<dbReference type="GO" id="GO:0003983">
    <property type="term" value="F:UTP:glucose-1-phosphate uridylyltransferase activity"/>
    <property type="evidence" value="ECO:0007669"/>
    <property type="project" value="UniProtKB-EC"/>
</dbReference>
<protein>
    <recommendedName>
        <fullName evidence="2 6">UTP--glucose-1-phosphate uridylyltransferase</fullName>
        <ecNumber evidence="2 6">2.7.7.9</ecNumber>
    </recommendedName>
    <alternativeName>
        <fullName evidence="6">UDP-glucose pyrophosphorylase</fullName>
    </alternativeName>
</protein>
<comment type="caution">
    <text evidence="8">The sequence shown here is derived from an EMBL/GenBank/DDBJ whole genome shotgun (WGS) entry which is preliminary data.</text>
</comment>
<evidence type="ECO:0000256" key="1">
    <source>
        <dbReference type="ARBA" id="ARBA00006890"/>
    </source>
</evidence>
<dbReference type="PANTHER" id="PTHR43197">
    <property type="entry name" value="UTP--GLUCOSE-1-PHOSPHATE URIDYLYLTRANSFERASE"/>
    <property type="match status" value="1"/>
</dbReference>
<gene>
    <name evidence="8" type="primary">galU</name>
    <name evidence="8" type="ORF">IAG03_01500</name>
</gene>